<protein>
    <recommendedName>
        <fullName evidence="1">Peptidase M1 membrane alanine aminopeptidase domain-containing protein</fullName>
    </recommendedName>
</protein>
<evidence type="ECO:0000313" key="2">
    <source>
        <dbReference type="EMBL" id="CAF0728875.1"/>
    </source>
</evidence>
<dbReference type="GO" id="GO:0005737">
    <property type="term" value="C:cytoplasm"/>
    <property type="evidence" value="ECO:0007669"/>
    <property type="project" value="TreeGrafter"/>
</dbReference>
<dbReference type="SUPFAM" id="SSF55486">
    <property type="entry name" value="Metalloproteases ('zincins'), catalytic domain"/>
    <property type="match status" value="2"/>
</dbReference>
<dbReference type="GO" id="GO:0006508">
    <property type="term" value="P:proteolysis"/>
    <property type="evidence" value="ECO:0007669"/>
    <property type="project" value="TreeGrafter"/>
</dbReference>
<dbReference type="GO" id="GO:0070006">
    <property type="term" value="F:metalloaminopeptidase activity"/>
    <property type="evidence" value="ECO:0007669"/>
    <property type="project" value="TreeGrafter"/>
</dbReference>
<evidence type="ECO:0000313" key="3">
    <source>
        <dbReference type="Proteomes" id="UP000663845"/>
    </source>
</evidence>
<dbReference type="EMBL" id="CAJNOG010000004">
    <property type="protein sequence ID" value="CAF0728875.1"/>
    <property type="molecule type" value="Genomic_DNA"/>
</dbReference>
<dbReference type="AlphaFoldDB" id="A0A813N7Z2"/>
<dbReference type="GO" id="GO:0008270">
    <property type="term" value="F:zinc ion binding"/>
    <property type="evidence" value="ECO:0007669"/>
    <property type="project" value="InterPro"/>
</dbReference>
<organism evidence="2 3">
    <name type="scientific">Adineta steineri</name>
    <dbReference type="NCBI Taxonomy" id="433720"/>
    <lineage>
        <taxon>Eukaryota</taxon>
        <taxon>Metazoa</taxon>
        <taxon>Spiralia</taxon>
        <taxon>Gnathifera</taxon>
        <taxon>Rotifera</taxon>
        <taxon>Eurotatoria</taxon>
        <taxon>Bdelloidea</taxon>
        <taxon>Adinetida</taxon>
        <taxon>Adinetidae</taxon>
        <taxon>Adineta</taxon>
    </lineage>
</organism>
<sequence>MEQFPIREMVPLMMDDFKPSMWPISNHNLTNNEEILDYLSTHIYSKGASLLRLMEYMVGNETFQTAVRSIFNETDVSNILNTFYSNLVLPAALNTAITAEDFFHSWLDERNYPIVTVDFIPSNGTENKTTITFFQARYFGSFALDSSSLDPNYKWKIYMECDLGGSKDEDIWNLTANYAPSAIKFIFDSSTETFEFDEEYLWIKCNKDFYSFQVTEYVYKGDLIGIPDLTLDEKASASRGLLTFREEILTTDASLNSAQEIQTTAKIIVEHILQPWFSTTDWWDNIWFDKSLSSFLAYKMIDANYPTFNLMEQFPIREMVPLMMDDFKPSMWPISNHNLTNNEEILDYLSTHIYSKGASLLRLMEYMVGNDTFQTAVRSIFNETDVSNILNTFYSNLVLPAALNTSITAEDFFHSWLDERNYPIVTVDFIPSNGTENKTTITFFQARYFGSFALDSSSLDPNYKWKIYMECDLGGSKDGDIWNLTDNHAPKKINFMFDSSTETFELDGEYLWIKCNKDFYSFQVTEYVYKGGDPHTLWQAFELVFRMNQLFALYPNAGAGASSRKQAIDQVNMNIEWIKSREQNLINALETILQ</sequence>
<feature type="domain" description="Peptidase M1 membrane alanine aminopeptidase" evidence="1">
    <location>
        <begin position="3"/>
        <end position="81"/>
    </location>
</feature>
<evidence type="ECO:0000259" key="1">
    <source>
        <dbReference type="Pfam" id="PF01433"/>
    </source>
</evidence>
<dbReference type="GO" id="GO:0043171">
    <property type="term" value="P:peptide catabolic process"/>
    <property type="evidence" value="ECO:0007669"/>
    <property type="project" value="TreeGrafter"/>
</dbReference>
<dbReference type="PANTHER" id="PTHR11533:SF299">
    <property type="entry name" value="AMINOPEPTIDASE"/>
    <property type="match status" value="1"/>
</dbReference>
<feature type="domain" description="Peptidase M1 membrane alanine aminopeptidase" evidence="1">
    <location>
        <begin position="213"/>
        <end position="391"/>
    </location>
</feature>
<dbReference type="Pfam" id="PF01433">
    <property type="entry name" value="Peptidase_M1"/>
    <property type="match status" value="2"/>
</dbReference>
<name>A0A813N7Z2_9BILA</name>
<accession>A0A813N7Z2</accession>
<gene>
    <name evidence="2" type="ORF">JYZ213_LOCUS1028</name>
</gene>
<dbReference type="GO" id="GO:0042277">
    <property type="term" value="F:peptide binding"/>
    <property type="evidence" value="ECO:0007669"/>
    <property type="project" value="TreeGrafter"/>
</dbReference>
<dbReference type="InterPro" id="IPR014782">
    <property type="entry name" value="Peptidase_M1_dom"/>
</dbReference>
<dbReference type="Gene3D" id="1.10.390.10">
    <property type="entry name" value="Neutral Protease Domain 2"/>
    <property type="match status" value="2"/>
</dbReference>
<comment type="caution">
    <text evidence="2">The sequence shown here is derived from an EMBL/GenBank/DDBJ whole genome shotgun (WGS) entry which is preliminary data.</text>
</comment>
<dbReference type="GO" id="GO:0005615">
    <property type="term" value="C:extracellular space"/>
    <property type="evidence" value="ECO:0007669"/>
    <property type="project" value="TreeGrafter"/>
</dbReference>
<proteinExistence type="predicted"/>
<dbReference type="PANTHER" id="PTHR11533">
    <property type="entry name" value="PROTEASE M1 ZINC METALLOPROTEASE"/>
    <property type="match status" value="1"/>
</dbReference>
<dbReference type="InterPro" id="IPR050344">
    <property type="entry name" value="Peptidase_M1_aminopeptidases"/>
</dbReference>
<dbReference type="InterPro" id="IPR027268">
    <property type="entry name" value="Peptidase_M4/M1_CTD_sf"/>
</dbReference>
<dbReference type="GO" id="GO:0016020">
    <property type="term" value="C:membrane"/>
    <property type="evidence" value="ECO:0007669"/>
    <property type="project" value="TreeGrafter"/>
</dbReference>
<dbReference type="Proteomes" id="UP000663845">
    <property type="component" value="Unassembled WGS sequence"/>
</dbReference>
<reference evidence="2" key="1">
    <citation type="submission" date="2021-02" db="EMBL/GenBank/DDBJ databases">
        <authorList>
            <person name="Nowell W R."/>
        </authorList>
    </citation>
    <scope>NUCLEOTIDE SEQUENCE</scope>
</reference>